<dbReference type="STRING" id="765257.A0A0C9ZJL0"/>
<proteinExistence type="predicted"/>
<reference evidence="2" key="2">
    <citation type="submission" date="2015-01" db="EMBL/GenBank/DDBJ databases">
        <title>Evolutionary Origins and Diversification of the Mycorrhizal Mutualists.</title>
        <authorList>
            <consortium name="DOE Joint Genome Institute"/>
            <consortium name="Mycorrhizal Genomics Consortium"/>
            <person name="Kohler A."/>
            <person name="Kuo A."/>
            <person name="Nagy L.G."/>
            <person name="Floudas D."/>
            <person name="Copeland A."/>
            <person name="Barry K.W."/>
            <person name="Cichocki N."/>
            <person name="Veneault-Fourrey C."/>
            <person name="LaButti K."/>
            <person name="Lindquist E.A."/>
            <person name="Lipzen A."/>
            <person name="Lundell T."/>
            <person name="Morin E."/>
            <person name="Murat C."/>
            <person name="Riley R."/>
            <person name="Ohm R."/>
            <person name="Sun H."/>
            <person name="Tunlid A."/>
            <person name="Henrissat B."/>
            <person name="Grigoriev I.V."/>
            <person name="Hibbett D.S."/>
            <person name="Martin F."/>
        </authorList>
    </citation>
    <scope>NUCLEOTIDE SEQUENCE [LARGE SCALE GENOMIC DNA]</scope>
    <source>
        <strain evidence="2">441</strain>
    </source>
</reference>
<organism evidence="1 2">
    <name type="scientific">Pisolithus microcarpus 441</name>
    <dbReference type="NCBI Taxonomy" id="765257"/>
    <lineage>
        <taxon>Eukaryota</taxon>
        <taxon>Fungi</taxon>
        <taxon>Dikarya</taxon>
        <taxon>Basidiomycota</taxon>
        <taxon>Agaricomycotina</taxon>
        <taxon>Agaricomycetes</taxon>
        <taxon>Agaricomycetidae</taxon>
        <taxon>Boletales</taxon>
        <taxon>Sclerodermatineae</taxon>
        <taxon>Pisolithaceae</taxon>
        <taxon>Pisolithus</taxon>
    </lineage>
</organism>
<dbReference type="Proteomes" id="UP000054018">
    <property type="component" value="Unassembled WGS sequence"/>
</dbReference>
<gene>
    <name evidence="1" type="ORF">PISMIDRAFT_102181</name>
</gene>
<accession>A0A0C9ZJL0</accession>
<keyword evidence="2" id="KW-1185">Reference proteome</keyword>
<dbReference type="EMBL" id="KN833737">
    <property type="protein sequence ID" value="KIK22667.1"/>
    <property type="molecule type" value="Genomic_DNA"/>
</dbReference>
<feature type="non-terminal residue" evidence="1">
    <location>
        <position position="1"/>
    </location>
</feature>
<dbReference type="HOGENOM" id="CLU_018294_8_2_1"/>
<reference evidence="1 2" key="1">
    <citation type="submission" date="2014-04" db="EMBL/GenBank/DDBJ databases">
        <authorList>
            <consortium name="DOE Joint Genome Institute"/>
            <person name="Kuo A."/>
            <person name="Kohler A."/>
            <person name="Costa M.D."/>
            <person name="Nagy L.G."/>
            <person name="Floudas D."/>
            <person name="Copeland A."/>
            <person name="Barry K.W."/>
            <person name="Cichocki N."/>
            <person name="Veneault-Fourrey C."/>
            <person name="LaButti K."/>
            <person name="Lindquist E.A."/>
            <person name="Lipzen A."/>
            <person name="Lundell T."/>
            <person name="Morin E."/>
            <person name="Murat C."/>
            <person name="Sun H."/>
            <person name="Tunlid A."/>
            <person name="Henrissat B."/>
            <person name="Grigoriev I.V."/>
            <person name="Hibbett D.S."/>
            <person name="Martin F."/>
            <person name="Nordberg H.P."/>
            <person name="Cantor M.N."/>
            <person name="Hua S.X."/>
        </authorList>
    </citation>
    <scope>NUCLEOTIDE SEQUENCE [LARGE SCALE GENOMIC DNA]</scope>
    <source>
        <strain evidence="1 2">441</strain>
    </source>
</reference>
<protein>
    <submittedName>
        <fullName evidence="1">Uncharacterized protein</fullName>
    </submittedName>
</protein>
<dbReference type="OrthoDB" id="162969at2759"/>
<evidence type="ECO:0000313" key="2">
    <source>
        <dbReference type="Proteomes" id="UP000054018"/>
    </source>
</evidence>
<evidence type="ECO:0000313" key="1">
    <source>
        <dbReference type="EMBL" id="KIK22667.1"/>
    </source>
</evidence>
<dbReference type="AlphaFoldDB" id="A0A0C9ZJL0"/>
<name>A0A0C9ZJL0_9AGAM</name>
<sequence length="74" mass="8390">NLTLSDWMTVYSYVDSHPDASQVDIVWHFSSLAIGALLFDQSTLSQKLCDHLKMEAHTDTNPLPLSSKRPWVVM</sequence>